<dbReference type="Gene3D" id="2.60.40.10">
    <property type="entry name" value="Immunoglobulins"/>
    <property type="match status" value="1"/>
</dbReference>
<accession>A0ABM2X4G2</accession>
<evidence type="ECO:0000256" key="3">
    <source>
        <dbReference type="ARBA" id="ARBA00004521"/>
    </source>
</evidence>
<evidence type="ECO:0000256" key="6">
    <source>
        <dbReference type="ARBA" id="ARBA00022427"/>
    </source>
</evidence>
<evidence type="ECO:0000256" key="11">
    <source>
        <dbReference type="ARBA" id="ARBA00022949"/>
    </source>
</evidence>
<evidence type="ECO:0000256" key="16">
    <source>
        <dbReference type="ARBA" id="ARBA00023157"/>
    </source>
</evidence>
<sequence>MASASRAPEKLPQILVLNPPKVLKFKGPFTTVVTRRLKLRNPSEKKVCFKVKSTNPYCYCVRPSSGVVEPGSTVTVTAMLQPFSYDPSQEVKHKFLVQAVFAPPDASDPGAVWKRASPGELMDSKLRCVFEIPEENDKQDAGGLRLRKAARRRHKPWFASAAALKRGRAAPLPVALLVIGAVFVGFFLGKFIL</sequence>
<dbReference type="InterPro" id="IPR013783">
    <property type="entry name" value="Ig-like_fold"/>
</dbReference>
<evidence type="ECO:0000256" key="14">
    <source>
        <dbReference type="ARBA" id="ARBA00023054"/>
    </source>
</evidence>
<organism evidence="20 21">
    <name type="scientific">Mesocricetus auratus</name>
    <name type="common">Golden hamster</name>
    <dbReference type="NCBI Taxonomy" id="10036"/>
    <lineage>
        <taxon>Eukaryota</taxon>
        <taxon>Metazoa</taxon>
        <taxon>Chordata</taxon>
        <taxon>Craniata</taxon>
        <taxon>Vertebrata</taxon>
        <taxon>Euteleostomi</taxon>
        <taxon>Mammalia</taxon>
        <taxon>Eutheria</taxon>
        <taxon>Euarchontoglires</taxon>
        <taxon>Glires</taxon>
        <taxon>Rodentia</taxon>
        <taxon>Myomorpha</taxon>
        <taxon>Muroidea</taxon>
        <taxon>Cricetidae</taxon>
        <taxon>Cricetinae</taxon>
        <taxon>Mesocricetus</taxon>
    </lineage>
</organism>
<keyword evidence="8" id="KW-0597">Phosphoprotein</keyword>
<dbReference type="Proteomes" id="UP000886700">
    <property type="component" value="Unplaced"/>
</dbReference>
<evidence type="ECO:0000256" key="15">
    <source>
        <dbReference type="ARBA" id="ARBA00023136"/>
    </source>
</evidence>
<proteinExistence type="inferred from homology"/>
<keyword evidence="14" id="KW-0175">Coiled coil</keyword>
<keyword evidence="9 18" id="KW-0812">Transmembrane</keyword>
<evidence type="ECO:0000256" key="1">
    <source>
        <dbReference type="ARBA" id="ARBA00004163"/>
    </source>
</evidence>
<dbReference type="PANTHER" id="PTHR10809">
    <property type="entry name" value="VESICLE-ASSOCIATED MEMBRANE PROTEIN-ASSOCIATED PROTEIN"/>
    <property type="match status" value="1"/>
</dbReference>
<comment type="function">
    <text evidence="17">Endoplasmic reticulum (ER)-anchored protein that mediates the formation of contact sites between the ER and endosomes via interaction with FFAT motif-containing proteins such as STARD3 or WDR44. STARD3-VAPA interaction enables cholesterol transfer from the ER to endosomes. Via interaction with WDR44 participates in neosynthesized protein export. In addition, recruited to the plasma membrane through OSBPL3 binding. The OSBPL3-VAPA complex stimulates RRAS signaling which in turn attenuates integrin beta-1 (ITGB1) activation at the cell surface. With OSBPL3, may regulate ER morphology. May play a role in vesicle trafficking.</text>
</comment>
<evidence type="ECO:0000256" key="17">
    <source>
        <dbReference type="ARBA" id="ARBA00045917"/>
    </source>
</evidence>
<keyword evidence="13" id="KW-0007">Acetylation</keyword>
<evidence type="ECO:0000256" key="13">
    <source>
        <dbReference type="ARBA" id="ARBA00022990"/>
    </source>
</evidence>
<evidence type="ECO:0000256" key="5">
    <source>
        <dbReference type="ARBA" id="ARBA00018309"/>
    </source>
</evidence>
<dbReference type="InterPro" id="IPR008962">
    <property type="entry name" value="PapD-like_sf"/>
</dbReference>
<evidence type="ECO:0000256" key="18">
    <source>
        <dbReference type="SAM" id="Phobius"/>
    </source>
</evidence>
<keyword evidence="15 18" id="KW-0472">Membrane</keyword>
<evidence type="ECO:0000313" key="20">
    <source>
        <dbReference type="Proteomes" id="UP000886700"/>
    </source>
</evidence>
<keyword evidence="20" id="KW-1185">Reference proteome</keyword>
<keyword evidence="6" id="KW-0796">Tight junction</keyword>
<dbReference type="PROSITE" id="PS50202">
    <property type="entry name" value="MSP"/>
    <property type="match status" value="1"/>
</dbReference>
<evidence type="ECO:0000256" key="8">
    <source>
        <dbReference type="ARBA" id="ARBA00022553"/>
    </source>
</evidence>
<comment type="similarity">
    <text evidence="4">Belongs to the VAMP-associated protein (VAP) (TC 9.B.17) family.</text>
</comment>
<keyword evidence="11" id="KW-0965">Cell junction</keyword>
<evidence type="ECO:0000256" key="9">
    <source>
        <dbReference type="ARBA" id="ARBA00022692"/>
    </source>
</evidence>
<gene>
    <name evidence="21" type="primary">LOC101833835</name>
</gene>
<protein>
    <recommendedName>
        <fullName evidence="5">Vesicle-associated membrane protein-associated protein A</fullName>
    </recommendedName>
</protein>
<evidence type="ECO:0000259" key="19">
    <source>
        <dbReference type="PROSITE" id="PS50202"/>
    </source>
</evidence>
<dbReference type="InterPro" id="IPR000535">
    <property type="entry name" value="MSP_dom"/>
</dbReference>
<evidence type="ECO:0000256" key="2">
    <source>
        <dbReference type="ARBA" id="ARBA00004435"/>
    </source>
</evidence>
<dbReference type="Pfam" id="PF00635">
    <property type="entry name" value="Motile_Sperm"/>
    <property type="match status" value="1"/>
</dbReference>
<keyword evidence="12 18" id="KW-1133">Transmembrane helix</keyword>
<evidence type="ECO:0000256" key="7">
    <source>
        <dbReference type="ARBA" id="ARBA00022475"/>
    </source>
</evidence>
<keyword evidence="16" id="KW-1015">Disulfide bond</keyword>
<dbReference type="GeneID" id="101833835"/>
<dbReference type="InterPro" id="IPR016763">
    <property type="entry name" value="VAP"/>
</dbReference>
<name>A0ABM2X4G2_MESAU</name>
<feature type="domain" description="MSP" evidence="19">
    <location>
        <begin position="14"/>
        <end position="131"/>
    </location>
</feature>
<evidence type="ECO:0000256" key="4">
    <source>
        <dbReference type="ARBA" id="ARBA00008932"/>
    </source>
</evidence>
<keyword evidence="10" id="KW-0256">Endoplasmic reticulum</keyword>
<dbReference type="RefSeq" id="XP_040597777.1">
    <property type="nucleotide sequence ID" value="XM_040741843.1"/>
</dbReference>
<evidence type="ECO:0000313" key="21">
    <source>
        <dbReference type="RefSeq" id="XP_040597777.1"/>
    </source>
</evidence>
<dbReference type="PANTHER" id="PTHR10809:SF155">
    <property type="entry name" value="VESICLE-ASSOCIATED MEMBRANE PROTEIN-ASSOCIATED PROTEIN A"/>
    <property type="match status" value="1"/>
</dbReference>
<keyword evidence="7" id="KW-1003">Cell membrane</keyword>
<evidence type="ECO:0000256" key="10">
    <source>
        <dbReference type="ARBA" id="ARBA00022824"/>
    </source>
</evidence>
<feature type="transmembrane region" description="Helical" evidence="18">
    <location>
        <begin position="174"/>
        <end position="192"/>
    </location>
</feature>
<dbReference type="SUPFAM" id="SSF49354">
    <property type="entry name" value="PapD-like"/>
    <property type="match status" value="1"/>
</dbReference>
<evidence type="ECO:0000256" key="12">
    <source>
        <dbReference type="ARBA" id="ARBA00022989"/>
    </source>
</evidence>
<comment type="subcellular location">
    <subcellularLocation>
        <location evidence="2">Cell junction</location>
        <location evidence="2">Tight junction</location>
    </subcellularLocation>
    <subcellularLocation>
        <location evidence="3">Cell membrane</location>
        <topology evidence="3">Single-pass type IV membrane protein</topology>
    </subcellularLocation>
    <subcellularLocation>
        <location evidence="1">Endoplasmic reticulum membrane</location>
        <topology evidence="1">Single-pass type IV membrane protein</topology>
    </subcellularLocation>
</comment>
<reference evidence="21" key="1">
    <citation type="submission" date="2025-08" db="UniProtKB">
        <authorList>
            <consortium name="RefSeq"/>
        </authorList>
    </citation>
    <scope>IDENTIFICATION</scope>
    <source>
        <tissue evidence="21">Liver</tissue>
    </source>
</reference>